<evidence type="ECO:0000313" key="3">
    <source>
        <dbReference type="Proteomes" id="UP001382181"/>
    </source>
</evidence>
<protein>
    <submittedName>
        <fullName evidence="2">Alpha/beta hydrolase</fullName>
    </submittedName>
</protein>
<reference evidence="2 3" key="1">
    <citation type="submission" date="2023-04" db="EMBL/GenBank/DDBJ databases">
        <title>Genomic diversity of scab-causing Streptomyces spp. in the province of Quebec, Canada.</title>
        <authorList>
            <person name="Biessy A."/>
            <person name="Cadieux M."/>
            <person name="Ciotola M."/>
            <person name="Filion M."/>
        </authorList>
    </citation>
    <scope>NUCLEOTIDE SEQUENCE [LARGE SCALE GENOMIC DNA]</scope>
    <source>
        <strain evidence="2 3">B21-103</strain>
    </source>
</reference>
<dbReference type="InterPro" id="IPR029058">
    <property type="entry name" value="AB_hydrolase_fold"/>
</dbReference>
<keyword evidence="2" id="KW-0378">Hydrolase</keyword>
<dbReference type="InterPro" id="IPR010427">
    <property type="entry name" value="DUF1023"/>
</dbReference>
<dbReference type="EMBL" id="JARUMK010000001">
    <property type="protein sequence ID" value="MEH0560329.1"/>
    <property type="molecule type" value="Genomic_DNA"/>
</dbReference>
<dbReference type="RefSeq" id="WP_329210828.1">
    <property type="nucleotide sequence ID" value="NZ_JARUMK010000001.1"/>
</dbReference>
<comment type="caution">
    <text evidence="2">The sequence shown here is derived from an EMBL/GenBank/DDBJ whole genome shotgun (WGS) entry which is preliminary data.</text>
</comment>
<gene>
    <name evidence="2" type="ORF">QBA37_13890</name>
</gene>
<accession>A0ABU8A2J8</accession>
<evidence type="ECO:0000259" key="1">
    <source>
        <dbReference type="Pfam" id="PF06259"/>
    </source>
</evidence>
<sequence length="585" mass="63529">MILAVDYATLKALKPSDFENAADGYRKASSMASQAKDDLYNQIIPGMQKSLRGEALDAAVRQLRDLSKNFQYAQVECGLISAALNAFSLELRLAKVKLDLAVGDATDAHLQVREDGSISYAAWSGQPGSVSIPGGIVSGGTPLVQGPGINPNHNAAQTYANRISEAVKEATEVDTKWSAKLKNLEADDDLTVSDRDWINTRHDMRSTLKGAADYLNLILEPPKDGTPEENAKWWEGLTEEQRSDYLSLNLATVGTLDGLPSEVRDEGNRYSLRASTARWEMERERLVMMRDLVSPDGRYVSSSIASKIRDIDKKLAGLNQVQQHLDSTGEKSIPELYLLGIDTEKNGHAIVSVGNPDEADNVTTYVPGMNTKLETIGSDIERAESLYTHSVALGDPDKKYASLMWLGYDAPQNPVAVAKEDLANQGSPVLNDFLDGLQVSHQGEPANDTLLGHSYGSLVSGKMLSGDETPPVDAVIFVGSPGVGVDHAADLNIPPENVWAGKSRNDLVASLPTRSVYNPWSWGERPFGVDPTEPRFGGQQFGVQDGSKWPPFAAHSLYWDENSESLKNMALIVNGEYPMSGGEPQ</sequence>
<name>A0ABU8A2J8_9ACTN</name>
<dbReference type="GO" id="GO:0016787">
    <property type="term" value="F:hydrolase activity"/>
    <property type="evidence" value="ECO:0007669"/>
    <property type="project" value="UniProtKB-KW"/>
</dbReference>
<evidence type="ECO:0000313" key="2">
    <source>
        <dbReference type="EMBL" id="MEH0560329.1"/>
    </source>
</evidence>
<dbReference type="SUPFAM" id="SSF53474">
    <property type="entry name" value="alpha/beta-Hydrolases"/>
    <property type="match status" value="1"/>
</dbReference>
<feature type="domain" description="DUF1023" evidence="1">
    <location>
        <begin position="342"/>
        <end position="513"/>
    </location>
</feature>
<dbReference type="Proteomes" id="UP001382181">
    <property type="component" value="Unassembled WGS sequence"/>
</dbReference>
<keyword evidence="3" id="KW-1185">Reference proteome</keyword>
<organism evidence="2 3">
    <name type="scientific">Streptomyces silvae</name>
    <dbReference type="NCBI Taxonomy" id="2803812"/>
    <lineage>
        <taxon>Bacteria</taxon>
        <taxon>Bacillati</taxon>
        <taxon>Actinomycetota</taxon>
        <taxon>Actinomycetes</taxon>
        <taxon>Kitasatosporales</taxon>
        <taxon>Streptomycetaceae</taxon>
        <taxon>Streptomyces</taxon>
    </lineage>
</organism>
<proteinExistence type="predicted"/>
<dbReference type="Pfam" id="PF06259">
    <property type="entry name" value="Abhydrolase_8"/>
    <property type="match status" value="1"/>
</dbReference>